<dbReference type="Proteomes" id="UP000283895">
    <property type="component" value="Unassembled WGS sequence"/>
</dbReference>
<sequence>MHLDSETRSLTRENITNGVVGIMAGNGGDGQLAQMNCSCQVAKDAILDMRYHHRLAGWLEAPQGREVDGIIDILTQISISLILVL</sequence>
<reference evidence="1 2" key="1">
    <citation type="submission" date="2015-09" db="EMBL/GenBank/DDBJ databases">
        <title>Host preference determinants of Valsa canker pathogens revealed by comparative genomics.</title>
        <authorList>
            <person name="Yin Z."/>
            <person name="Huang L."/>
        </authorList>
    </citation>
    <scope>NUCLEOTIDE SEQUENCE [LARGE SCALE GENOMIC DNA]</scope>
    <source>
        <strain evidence="1 2">03-1</strain>
    </source>
</reference>
<organism evidence="1 2">
    <name type="scientific">Cytospora schulzeri</name>
    <dbReference type="NCBI Taxonomy" id="448051"/>
    <lineage>
        <taxon>Eukaryota</taxon>
        <taxon>Fungi</taxon>
        <taxon>Dikarya</taxon>
        <taxon>Ascomycota</taxon>
        <taxon>Pezizomycotina</taxon>
        <taxon>Sordariomycetes</taxon>
        <taxon>Sordariomycetidae</taxon>
        <taxon>Diaporthales</taxon>
        <taxon>Cytosporaceae</taxon>
        <taxon>Cytospora</taxon>
    </lineage>
</organism>
<dbReference type="AlphaFoldDB" id="A0A423WMA3"/>
<dbReference type="EMBL" id="LKEA01000014">
    <property type="protein sequence ID" value="ROW04557.1"/>
    <property type="molecule type" value="Genomic_DNA"/>
</dbReference>
<accession>A0A423WMA3</accession>
<name>A0A423WMA3_9PEZI</name>
<evidence type="ECO:0000313" key="2">
    <source>
        <dbReference type="Proteomes" id="UP000283895"/>
    </source>
</evidence>
<proteinExistence type="predicted"/>
<gene>
    <name evidence="1" type="ORF">VMCG_05114</name>
</gene>
<keyword evidence="2" id="KW-1185">Reference proteome</keyword>
<evidence type="ECO:0000313" key="1">
    <source>
        <dbReference type="EMBL" id="ROW04557.1"/>
    </source>
</evidence>
<comment type="caution">
    <text evidence="1">The sequence shown here is derived from an EMBL/GenBank/DDBJ whole genome shotgun (WGS) entry which is preliminary data.</text>
</comment>
<protein>
    <submittedName>
        <fullName evidence="1">Uncharacterized protein</fullName>
    </submittedName>
</protein>